<comment type="caution">
    <text evidence="2">The sequence shown here is derived from an EMBL/GenBank/DDBJ whole genome shotgun (WGS) entry which is preliminary data.</text>
</comment>
<sequence length="718" mass="76543">MYRRDFGILLMSAFAVYYAMQHEGPFVYRKAWYHHLEDDASLLSPRDILPPPVAADLNGDGRMEVIAVTHTGQLQVLGPRRPGHERHGFAKALLLAEAALVPAGPNMAHTGHRPVALAAGYLDPQPAELVRAMRKQVVVVVTAGWDVLCYDHNLRLMWTRRIKEEVAPWAHPGVREVALLVSNHSMRVGDRGVVIVGGSAQTGDLAGHFAAGEEADEDPLAAALAEERSRAAHSHSADLSAELLDPNGGIADDSRRFSYYALEGATGAVRWRHDGSAFHRDAAHLADTVQPQHNLRLDAKALEGRHYGDASCRDFRESVLSVMPHRWARPSDARMRLAHFAHHRPHAGARKGRLADRADKPAAVAPRGARGGGAHAAAHGVDHRNPVARAVSKVVDRAARGGRASRNAGDSHAAELPANAVVADLGEGMEALHLYSGRALCALTLPAPGLHADVNGDGVLDHVYATGGRDRGHSPVLGLHHRHAPGCWGAATSGIPPREALFNGSICRFAGAWGEAAFAMAMRPGYASDERVALEVATPAVLPLPGPHGHYKRGYGLVLFLNSRGEVTAYHPYGERAWQVHASAAWANAPGTPAGARVTPTLEPLALRAGGSPVAVLAGGAHAAAVLSEHGHRLDLLEFPAAPVLPLQVMDFNGDRLNDIVLVARDGICMAVQVRQPGGMPFAVLVACLMVAMAVVFFTQQAGPPSRAKKGRSTDRVD</sequence>
<gene>
    <name evidence="2" type="ORF">WJX81_002636</name>
</gene>
<keyword evidence="1" id="KW-0812">Transmembrane</keyword>
<dbReference type="Proteomes" id="UP001445335">
    <property type="component" value="Unassembled WGS sequence"/>
</dbReference>
<dbReference type="PANTHER" id="PTHR34284:SF1">
    <property type="entry name" value="FG-GAP REPEAT-CONTAINING PROTEIN"/>
    <property type="match status" value="1"/>
</dbReference>
<keyword evidence="3" id="KW-1185">Reference proteome</keyword>
<evidence type="ECO:0008006" key="4">
    <source>
        <dbReference type="Google" id="ProtNLM"/>
    </source>
</evidence>
<protein>
    <recommendedName>
        <fullName evidence="4">FG-GAP repeat-containing protein</fullName>
    </recommendedName>
</protein>
<evidence type="ECO:0000313" key="3">
    <source>
        <dbReference type="Proteomes" id="UP001445335"/>
    </source>
</evidence>
<evidence type="ECO:0000313" key="2">
    <source>
        <dbReference type="EMBL" id="KAK9841784.1"/>
    </source>
</evidence>
<reference evidence="2 3" key="1">
    <citation type="journal article" date="2024" name="Nat. Commun.">
        <title>Phylogenomics reveals the evolutionary origins of lichenization in chlorophyte algae.</title>
        <authorList>
            <person name="Puginier C."/>
            <person name="Libourel C."/>
            <person name="Otte J."/>
            <person name="Skaloud P."/>
            <person name="Haon M."/>
            <person name="Grisel S."/>
            <person name="Petersen M."/>
            <person name="Berrin J.G."/>
            <person name="Delaux P.M."/>
            <person name="Dal Grande F."/>
            <person name="Keller J."/>
        </authorList>
    </citation>
    <scope>NUCLEOTIDE SEQUENCE [LARGE SCALE GENOMIC DNA]</scope>
    <source>
        <strain evidence="2 3">SAG 245.80</strain>
    </source>
</reference>
<keyword evidence="1" id="KW-1133">Transmembrane helix</keyword>
<name>A0AAW1S6A2_9CHLO</name>
<evidence type="ECO:0000256" key="1">
    <source>
        <dbReference type="SAM" id="Phobius"/>
    </source>
</evidence>
<feature type="transmembrane region" description="Helical" evidence="1">
    <location>
        <begin position="679"/>
        <end position="699"/>
    </location>
</feature>
<organism evidence="2 3">
    <name type="scientific">Elliptochloris bilobata</name>
    <dbReference type="NCBI Taxonomy" id="381761"/>
    <lineage>
        <taxon>Eukaryota</taxon>
        <taxon>Viridiplantae</taxon>
        <taxon>Chlorophyta</taxon>
        <taxon>core chlorophytes</taxon>
        <taxon>Trebouxiophyceae</taxon>
        <taxon>Trebouxiophyceae incertae sedis</taxon>
        <taxon>Elliptochloris clade</taxon>
        <taxon>Elliptochloris</taxon>
    </lineage>
</organism>
<proteinExistence type="predicted"/>
<keyword evidence="1" id="KW-0472">Membrane</keyword>
<dbReference type="PANTHER" id="PTHR34284">
    <property type="entry name" value="FG-GAP REPEAT-CONTAINING PROTEIN"/>
    <property type="match status" value="1"/>
</dbReference>
<dbReference type="EMBL" id="JALJOU010000010">
    <property type="protein sequence ID" value="KAK9841784.1"/>
    <property type="molecule type" value="Genomic_DNA"/>
</dbReference>
<dbReference type="AlphaFoldDB" id="A0AAW1S6A2"/>
<accession>A0AAW1S6A2</accession>